<feature type="transmembrane region" description="Helical" evidence="6">
    <location>
        <begin position="207"/>
        <end position="229"/>
    </location>
</feature>
<feature type="transmembrane region" description="Helical" evidence="6">
    <location>
        <begin position="93"/>
        <end position="115"/>
    </location>
</feature>
<feature type="transmembrane region" description="Helical" evidence="6">
    <location>
        <begin position="38"/>
        <end position="60"/>
    </location>
</feature>
<evidence type="ECO:0000256" key="4">
    <source>
        <dbReference type="ARBA" id="ARBA00022989"/>
    </source>
</evidence>
<proteinExistence type="inferred from homology"/>
<evidence type="ECO:0000256" key="5">
    <source>
        <dbReference type="ARBA" id="ARBA00023136"/>
    </source>
</evidence>
<dbReference type="PANTHER" id="PTHR30028">
    <property type="entry name" value="UPF0014 INNER MEMBRANE PROTEIN YBBM-RELATED"/>
    <property type="match status" value="1"/>
</dbReference>
<dbReference type="KEGG" id="ome:OLMES_2622"/>
<comment type="subcellular location">
    <subcellularLocation>
        <location evidence="1">Membrane</location>
        <topology evidence="1">Multi-pass membrane protein</topology>
    </subcellularLocation>
</comment>
<dbReference type="GO" id="GO:0005886">
    <property type="term" value="C:plasma membrane"/>
    <property type="evidence" value="ECO:0007669"/>
    <property type="project" value="TreeGrafter"/>
</dbReference>
<evidence type="ECO:0000313" key="8">
    <source>
        <dbReference type="Proteomes" id="UP000196027"/>
    </source>
</evidence>
<keyword evidence="8" id="KW-1185">Reference proteome</keyword>
<dbReference type="EMBL" id="CP021425">
    <property type="protein sequence ID" value="ARU56672.1"/>
    <property type="molecule type" value="Genomic_DNA"/>
</dbReference>
<dbReference type="AlphaFoldDB" id="A0A1Y0I846"/>
<keyword evidence="3 6" id="KW-0812">Transmembrane</keyword>
<dbReference type="RefSeq" id="WP_087461637.1">
    <property type="nucleotide sequence ID" value="NZ_CP021425.1"/>
</dbReference>
<evidence type="ECO:0000256" key="3">
    <source>
        <dbReference type="ARBA" id="ARBA00022692"/>
    </source>
</evidence>
<keyword evidence="4 6" id="KW-1133">Transmembrane helix</keyword>
<feature type="transmembrane region" description="Helical" evidence="6">
    <location>
        <begin position="127"/>
        <end position="145"/>
    </location>
</feature>
<dbReference type="OrthoDB" id="9791807at2"/>
<dbReference type="Proteomes" id="UP000196027">
    <property type="component" value="Chromosome"/>
</dbReference>
<reference evidence="7 8" key="1">
    <citation type="submission" date="2017-05" db="EMBL/GenBank/DDBJ databases">
        <title>Genomic insights into alkan degradation activity of Oleiphilus messinensis.</title>
        <authorList>
            <person name="Kozyavkin S.A."/>
            <person name="Slesarev A.I."/>
            <person name="Golyshin P.N."/>
            <person name="Korzhenkov A."/>
            <person name="Golyshina O.N."/>
            <person name="Toshchakov S.V."/>
        </authorList>
    </citation>
    <scope>NUCLEOTIDE SEQUENCE [LARGE SCALE GENOMIC DNA]</scope>
    <source>
        <strain evidence="7 8">ME102</strain>
    </source>
</reference>
<accession>A0A1Y0I846</accession>
<feature type="transmembrane region" description="Helical" evidence="6">
    <location>
        <begin position="6"/>
        <end position="26"/>
    </location>
</feature>
<evidence type="ECO:0000256" key="6">
    <source>
        <dbReference type="SAM" id="Phobius"/>
    </source>
</evidence>
<feature type="transmembrane region" description="Helical" evidence="6">
    <location>
        <begin position="166"/>
        <end position="187"/>
    </location>
</feature>
<evidence type="ECO:0000256" key="1">
    <source>
        <dbReference type="ARBA" id="ARBA00004141"/>
    </source>
</evidence>
<name>A0A1Y0I846_9GAMM</name>
<organism evidence="7 8">
    <name type="scientific">Oleiphilus messinensis</name>
    <dbReference type="NCBI Taxonomy" id="141451"/>
    <lineage>
        <taxon>Bacteria</taxon>
        <taxon>Pseudomonadati</taxon>
        <taxon>Pseudomonadota</taxon>
        <taxon>Gammaproteobacteria</taxon>
        <taxon>Oceanospirillales</taxon>
        <taxon>Oleiphilaceae</taxon>
        <taxon>Oleiphilus</taxon>
    </lineage>
</organism>
<evidence type="ECO:0000256" key="2">
    <source>
        <dbReference type="ARBA" id="ARBA00005268"/>
    </source>
</evidence>
<evidence type="ECO:0000313" key="7">
    <source>
        <dbReference type="EMBL" id="ARU56672.1"/>
    </source>
</evidence>
<dbReference type="InterPro" id="IPR005226">
    <property type="entry name" value="UPF0014_fam"/>
</dbReference>
<keyword evidence="5 6" id="KW-0472">Membrane</keyword>
<comment type="similarity">
    <text evidence="2">Belongs to the UPF0014 family.</text>
</comment>
<protein>
    <submittedName>
        <fullName evidence="7">ABC transporter permease</fullName>
    </submittedName>
</protein>
<dbReference type="PANTHER" id="PTHR30028:SF0">
    <property type="entry name" value="PROTEIN ALUMINUM SENSITIVE 3"/>
    <property type="match status" value="1"/>
</dbReference>
<dbReference type="Pfam" id="PF03649">
    <property type="entry name" value="UPF0014"/>
    <property type="match status" value="2"/>
</dbReference>
<gene>
    <name evidence="7" type="ORF">OLMES_2622</name>
</gene>
<sequence length="255" mass="27550">MSDPVEAIPLTRLAIAFSPVIVVLYFQYRWSLGVSTQLYALVRMLVQLLLIGYVLSFIFAAEQAPIVLAVLLIMVISSSWIGLRTVETHRSKLFAYALIATVAGGGLTLVVVTQGVLGITPWYKPNYLIPLAGMVFSGAMNGVSLSAERLSAELKRGDGYEQARSVAYRAALIPVTNSLFAVGLVSLPGMMTGQILSGVAPPIAARYQIMVMFMLLGATGISAACFLVISRPVFIRHFVKEDSVTQHSVKQDPVK</sequence>
<feature type="transmembrane region" description="Helical" evidence="6">
    <location>
        <begin position="66"/>
        <end position="86"/>
    </location>
</feature>